<protein>
    <submittedName>
        <fullName evidence="4">Long-chain acyl-CoA synthetase (AMP-forming)</fullName>
    </submittedName>
</protein>
<name>A0A1I6WE97_9GAMM</name>
<dbReference type="InterPro" id="IPR020845">
    <property type="entry name" value="AMP-binding_CS"/>
</dbReference>
<dbReference type="PANTHER" id="PTHR43201">
    <property type="entry name" value="ACYL-COA SYNTHETASE"/>
    <property type="match status" value="1"/>
</dbReference>
<evidence type="ECO:0000313" key="5">
    <source>
        <dbReference type="Proteomes" id="UP000182827"/>
    </source>
</evidence>
<dbReference type="AlphaFoldDB" id="A0A1I6WE97"/>
<dbReference type="PANTHER" id="PTHR43201:SF5">
    <property type="entry name" value="MEDIUM-CHAIN ACYL-COA LIGASE ACSF2, MITOCHONDRIAL"/>
    <property type="match status" value="1"/>
</dbReference>
<dbReference type="Proteomes" id="UP000182827">
    <property type="component" value="Unassembled WGS sequence"/>
</dbReference>
<evidence type="ECO:0000256" key="2">
    <source>
        <dbReference type="ARBA" id="ARBA00022598"/>
    </source>
</evidence>
<proteinExistence type="inferred from homology"/>
<evidence type="ECO:0000259" key="3">
    <source>
        <dbReference type="Pfam" id="PF00501"/>
    </source>
</evidence>
<dbReference type="InterPro" id="IPR045851">
    <property type="entry name" value="AMP-bd_C_sf"/>
</dbReference>
<dbReference type="GO" id="GO:0031956">
    <property type="term" value="F:medium-chain fatty acid-CoA ligase activity"/>
    <property type="evidence" value="ECO:0007669"/>
    <property type="project" value="TreeGrafter"/>
</dbReference>
<evidence type="ECO:0000256" key="1">
    <source>
        <dbReference type="ARBA" id="ARBA00006432"/>
    </source>
</evidence>
<reference evidence="5" key="1">
    <citation type="submission" date="2016-10" db="EMBL/GenBank/DDBJ databases">
        <authorList>
            <person name="Varghese N."/>
            <person name="Submissions S."/>
        </authorList>
    </citation>
    <scope>NUCLEOTIDE SEQUENCE [LARGE SCALE GENOMIC DNA]</scope>
    <source>
        <strain evidence="5">ANC 5076</strain>
    </source>
</reference>
<dbReference type="InterPro" id="IPR000873">
    <property type="entry name" value="AMP-dep_synth/lig_dom"/>
</dbReference>
<accession>A0A1I6WE97</accession>
<dbReference type="GO" id="GO:0006631">
    <property type="term" value="P:fatty acid metabolic process"/>
    <property type="evidence" value="ECO:0007669"/>
    <property type="project" value="TreeGrafter"/>
</dbReference>
<dbReference type="SUPFAM" id="SSF56801">
    <property type="entry name" value="Acetyl-CoA synthetase-like"/>
    <property type="match status" value="1"/>
</dbReference>
<feature type="domain" description="AMP-dependent synthetase/ligase" evidence="3">
    <location>
        <begin position="13"/>
        <end position="368"/>
    </location>
</feature>
<dbReference type="Pfam" id="PF23562">
    <property type="entry name" value="AMP-binding_C_3"/>
    <property type="match status" value="1"/>
</dbReference>
<dbReference type="Gene3D" id="3.40.50.12780">
    <property type="entry name" value="N-terminal domain of ligase-like"/>
    <property type="match status" value="1"/>
</dbReference>
<gene>
    <name evidence="4" type="ORF">SAMN05444586_10574</name>
</gene>
<keyword evidence="5" id="KW-1185">Reference proteome</keyword>
<sequence length="509" mass="56207">MIKTLFDSIAYYAKHNPEREAVVTEHQTISYADLQVQVDRLAAELMQIKSQNLAIYGSNSIEWIVVDLAAKKANITVVPIPLFFSKEQIKHLLSDSQADTVFMPIVLSDVNQQSATPKWLEELKASKAVKYISAATAVRGQFIHLVNTKDQIQHSRVSLASVKPSKITYTSGSTGTPKGVCLGEDTLDSITDSLSNALTSLQLRRHLCLIPFATLLENIAGIYVALSMGRSLIVGEVSQFGLISNHEFKVQNFVNTVNEYQIESVILLPQMLKAIVEYITAHNPKGLSSLKFIAVGGGKVSPDLLMQCEKLGLPVYEGYGLSECASVVSLNLPNTLKIGSVGRPLPHVEVKIDSSGEVLVKGNAMQGYLNELPASQYIHTGDAGFFDEEGYLFITGRIKQIIVSSFGRNISPEWVESNSASEPEIHQIAIFGEAQPYLSAVIYAKDSVSNQMLDQAIQKANSRMPDYARIQHWCRTEEPFSLKNEMLTDNGKLRRNAIQQRFMADLLLD</sequence>
<evidence type="ECO:0000313" key="4">
    <source>
        <dbReference type="EMBL" id="SFT24298.1"/>
    </source>
</evidence>
<dbReference type="Gene3D" id="3.30.300.30">
    <property type="match status" value="1"/>
</dbReference>
<keyword evidence="2" id="KW-0436">Ligase</keyword>
<comment type="similarity">
    <text evidence="1">Belongs to the ATP-dependent AMP-binding enzyme family.</text>
</comment>
<dbReference type="EMBL" id="FOZU01000057">
    <property type="protein sequence ID" value="SFT24298.1"/>
    <property type="molecule type" value="Genomic_DNA"/>
</dbReference>
<dbReference type="InterPro" id="IPR042099">
    <property type="entry name" value="ANL_N_sf"/>
</dbReference>
<dbReference type="Pfam" id="PF00501">
    <property type="entry name" value="AMP-binding"/>
    <property type="match status" value="1"/>
</dbReference>
<dbReference type="RefSeq" id="WP_074947855.1">
    <property type="nucleotide sequence ID" value="NZ_FOZU01000057.1"/>
</dbReference>
<dbReference type="PROSITE" id="PS00455">
    <property type="entry name" value="AMP_BINDING"/>
    <property type="match status" value="1"/>
</dbReference>
<organism evidence="4 5">
    <name type="scientific">Acinetobacter bohemicus</name>
    <dbReference type="NCBI Taxonomy" id="1435036"/>
    <lineage>
        <taxon>Bacteria</taxon>
        <taxon>Pseudomonadati</taxon>
        <taxon>Pseudomonadota</taxon>
        <taxon>Gammaproteobacteria</taxon>
        <taxon>Moraxellales</taxon>
        <taxon>Moraxellaceae</taxon>
        <taxon>Acinetobacter</taxon>
    </lineage>
</organism>